<evidence type="ECO:0000256" key="3">
    <source>
        <dbReference type="ARBA" id="ARBA00022825"/>
    </source>
</evidence>
<evidence type="ECO:0000313" key="5">
    <source>
        <dbReference type="EMBL" id="MDT0630566.1"/>
    </source>
</evidence>
<feature type="chain" id="PRO_5047454909" description="Por secretion system C-terminal sorting domain-containing protein" evidence="4">
    <location>
        <begin position="26"/>
        <end position="771"/>
    </location>
</feature>
<sequence>MRRAPRLLPALLVCVGLACLGGAAAAQAPSSKYGPLARLDGGLQAAAAAHARGEAARVPGGIVAGGLVVVDVAAADGDGAALRTRLEALGLEGGAAYGAVVSGKIPVAALDELAVLDGVRSARAVRGVTHGRRAGRGGAARPAASPVFVGAVDGEAARALRVLAARQALGVDGSGIRVGVMSDSYNACAEPGRPEDADACRTTAADDVATNDLPTVAACPAGAGSRSPVGACVLREGPPGGSDEGRAMMQLARDVAPGLSFSFHTAFLGQAAFARGILDLAAAGADIVVDDVLLFAEPFFQDGLVARAVTEVVAGGVAYVSSAGNQADDAYLDDFDDAGAEAAFTSTGPDGQTVGPFDGALHDFDPGPGVDAFQDVTLEPGESLTLVFQYAEPSFSASDGRAGATSDYDVYLVDAARPDAEIVAASASNNSIEPVVLDDGTTVTGSGEPVEIVEYANETDSSQTLYLAVVKFSGADRFFKYIEFDGQAEFEYRQSGNATSVAHNNAAAALSVAAAAWFNTSAFNESLRTAGVPAVLNPFTSFGGSLILFDDDGTRLATPQNRMKPDVTGSDGDNNTFFGFDLPESLDADTAPNFFGTSAAAPNVAAVAGLMLAAAGGPRSLAPADVYRLLEETAADVTPSAASSGTLNVGTGPGYDPRSGVGFVRGDRALAAAAELGVGELVEDGPFRLRGPFPNPVRDRLRLVFLVDVDQDVSVALYDMRGRRVATAFEGRVGAGQTRSVELDVTGLAAAPYLLRLAGDEAALTRVITVL</sequence>
<accession>A0ABU3BMQ2</accession>
<name>A0ABU3BMQ2_9BACT</name>
<evidence type="ECO:0000256" key="2">
    <source>
        <dbReference type="ARBA" id="ARBA00022801"/>
    </source>
</evidence>
<keyword evidence="6" id="KW-1185">Reference proteome</keyword>
<organism evidence="5 6">
    <name type="scientific">Rubrivirga litoralis</name>
    <dbReference type="NCBI Taxonomy" id="3075598"/>
    <lineage>
        <taxon>Bacteria</taxon>
        <taxon>Pseudomonadati</taxon>
        <taxon>Rhodothermota</taxon>
        <taxon>Rhodothermia</taxon>
        <taxon>Rhodothermales</taxon>
        <taxon>Rubricoccaceae</taxon>
        <taxon>Rubrivirga</taxon>
    </lineage>
</organism>
<dbReference type="Proteomes" id="UP001267426">
    <property type="component" value="Unassembled WGS sequence"/>
</dbReference>
<proteinExistence type="predicted"/>
<evidence type="ECO:0008006" key="7">
    <source>
        <dbReference type="Google" id="ProtNLM"/>
    </source>
</evidence>
<dbReference type="PROSITE" id="PS00138">
    <property type="entry name" value="SUBTILASE_SER"/>
    <property type="match status" value="1"/>
</dbReference>
<dbReference type="RefSeq" id="WP_311661763.1">
    <property type="nucleotide sequence ID" value="NZ_JAVRHT010000003.1"/>
</dbReference>
<keyword evidence="3" id="KW-0720">Serine protease</keyword>
<feature type="signal peptide" evidence="4">
    <location>
        <begin position="1"/>
        <end position="25"/>
    </location>
</feature>
<dbReference type="SUPFAM" id="SSF52743">
    <property type="entry name" value="Subtilisin-like"/>
    <property type="match status" value="1"/>
</dbReference>
<dbReference type="Gene3D" id="3.40.50.200">
    <property type="entry name" value="Peptidase S8/S53 domain"/>
    <property type="match status" value="1"/>
</dbReference>
<keyword evidence="1" id="KW-0645">Protease</keyword>
<dbReference type="PROSITE" id="PS51257">
    <property type="entry name" value="PROKAR_LIPOPROTEIN"/>
    <property type="match status" value="1"/>
</dbReference>
<dbReference type="InterPro" id="IPR036852">
    <property type="entry name" value="Peptidase_S8/S53_dom_sf"/>
</dbReference>
<keyword evidence="2" id="KW-0378">Hydrolase</keyword>
<dbReference type="InterPro" id="IPR023828">
    <property type="entry name" value="Peptidase_S8_Ser-AS"/>
</dbReference>
<dbReference type="EMBL" id="JAVRHT010000003">
    <property type="protein sequence ID" value="MDT0630566.1"/>
    <property type="molecule type" value="Genomic_DNA"/>
</dbReference>
<evidence type="ECO:0000313" key="6">
    <source>
        <dbReference type="Proteomes" id="UP001267426"/>
    </source>
</evidence>
<protein>
    <recommendedName>
        <fullName evidence="7">Por secretion system C-terminal sorting domain-containing protein</fullName>
    </recommendedName>
</protein>
<reference evidence="5 6" key="1">
    <citation type="submission" date="2023-09" db="EMBL/GenBank/DDBJ databases">
        <authorList>
            <person name="Rey-Velasco X."/>
        </authorList>
    </citation>
    <scope>NUCLEOTIDE SEQUENCE [LARGE SCALE GENOMIC DNA]</scope>
    <source>
        <strain evidence="5 6">F394</strain>
    </source>
</reference>
<gene>
    <name evidence="5" type="ORF">RM540_02295</name>
</gene>
<keyword evidence="4" id="KW-0732">Signal</keyword>
<evidence type="ECO:0000256" key="4">
    <source>
        <dbReference type="SAM" id="SignalP"/>
    </source>
</evidence>
<comment type="caution">
    <text evidence="5">The sequence shown here is derived from an EMBL/GenBank/DDBJ whole genome shotgun (WGS) entry which is preliminary data.</text>
</comment>
<evidence type="ECO:0000256" key="1">
    <source>
        <dbReference type="ARBA" id="ARBA00022670"/>
    </source>
</evidence>